<dbReference type="InterPro" id="IPR004919">
    <property type="entry name" value="GmrSD_N"/>
</dbReference>
<gene>
    <name evidence="4" type="ORF">FYJ61_02165</name>
</gene>
<evidence type="ECO:0000259" key="2">
    <source>
        <dbReference type="Pfam" id="PF07510"/>
    </source>
</evidence>
<dbReference type="EMBL" id="VUMW01000004">
    <property type="protein sequence ID" value="MST79307.1"/>
    <property type="molecule type" value="Genomic_DNA"/>
</dbReference>
<dbReference type="RefSeq" id="WP_154486406.1">
    <property type="nucleotide sequence ID" value="NZ_VUMW01000004.1"/>
</dbReference>
<dbReference type="PANTHER" id="PTHR35149">
    <property type="entry name" value="SLL5132 PROTEIN"/>
    <property type="match status" value="1"/>
</dbReference>
<dbReference type="InterPro" id="IPR011089">
    <property type="entry name" value="GmrSD_C"/>
</dbReference>
<dbReference type="Pfam" id="PF14088">
    <property type="entry name" value="DUF4268"/>
    <property type="match status" value="1"/>
</dbReference>
<evidence type="ECO:0000259" key="3">
    <source>
        <dbReference type="Pfam" id="PF14088"/>
    </source>
</evidence>
<dbReference type="AlphaFoldDB" id="A0A844FLR3"/>
<feature type="domain" description="GmrSD restriction endonucleases N-terminal" evidence="1">
    <location>
        <begin position="14"/>
        <end position="220"/>
    </location>
</feature>
<dbReference type="Pfam" id="PF03235">
    <property type="entry name" value="GmrSD_N"/>
    <property type="match status" value="1"/>
</dbReference>
<name>A0A844FLR3_9LACO</name>
<evidence type="ECO:0000259" key="1">
    <source>
        <dbReference type="Pfam" id="PF03235"/>
    </source>
</evidence>
<proteinExistence type="predicted"/>
<dbReference type="Pfam" id="PF07510">
    <property type="entry name" value="GmrSD_C"/>
    <property type="match status" value="1"/>
</dbReference>
<evidence type="ECO:0000313" key="5">
    <source>
        <dbReference type="Proteomes" id="UP000452141"/>
    </source>
</evidence>
<feature type="domain" description="DUF4268" evidence="3">
    <location>
        <begin position="708"/>
        <end position="838"/>
    </location>
</feature>
<dbReference type="PANTHER" id="PTHR35149:SF2">
    <property type="entry name" value="DUF262 DOMAIN-CONTAINING PROTEIN"/>
    <property type="match status" value="1"/>
</dbReference>
<organism evidence="4 5">
    <name type="scientific">Lactobacillus equicursoris</name>
    <dbReference type="NCBI Taxonomy" id="420645"/>
    <lineage>
        <taxon>Bacteria</taxon>
        <taxon>Bacillati</taxon>
        <taxon>Bacillota</taxon>
        <taxon>Bacilli</taxon>
        <taxon>Lactobacillales</taxon>
        <taxon>Lactobacillaceae</taxon>
        <taxon>Lactobacillus</taxon>
    </lineage>
</organism>
<accession>A0A844FLR3</accession>
<feature type="domain" description="GmrSD restriction endonucleases C-terminal" evidence="2">
    <location>
        <begin position="413"/>
        <end position="553"/>
    </location>
</feature>
<evidence type="ECO:0000313" key="4">
    <source>
        <dbReference type="EMBL" id="MST79307.1"/>
    </source>
</evidence>
<sequence>MKGSEAQLLGFMEGANNRYVIPVYQRKYDWKTDNCRQLYEDLKKVSSEGRSSHFFGSIVSQIVPDGSKIEFHIIDGQQRLTTVTLLLLAICNMVKAGRVKSNEDALDDQIMERFVIDKWAKSGDRIKLRPVKTDRSALEKLVAGDSEEYEPASNMTINYRFFCDQLLKEELPVDALYEAIGKLQIISITLDGDDNAQRIFESLNSTGLALTEGDKIRNYILMGLKPKQQDDLYDKYWTKIEECTGNDVSSFVRDYLSIKQQVTPTIRNIYQAFKKYVEAEKIPLDSLLEDMRKYARIYQKLMTGKSGLHSQKLDDCMYRLNRLEITVTEPFFMEIFRLNQDGEKLSVDDLTQIFLITENYLFRRKICDVPTNALNKVFLNLNREVIRYDNSTNDYVQKFIYALLSKKESSRFPDDEEFSQALANKAVYQIRGKYKAYLFERFENYDTLEAKDVYTLLDNGTYSIEHIMPQHLTPAWIQALGPEAEEIHSTWLHRLGNLTLTAYNSNMSNDTFQEKRDADLGYKKSGLRMNQLIATKEHWGPEEMQERSDEMINTATNKIWAMPSTTFVPAEKEFDSCALDDEEIDLKGRDIVKYSYQNAETPVSSWADMFEHVVKYLHAEDKSVLSALAYSTSNNTELSGYFSNDPDNLRSPLKIDEDIYVEKNTSTASKISILRRLFVFFHADPMDLVFYLRDSEQDKAADNNRFDLRRRYWNYALPIIQEANHGNGCFKKCNPNTSNTMNGYFGIGGFCVSCVANRDSARIDFYLGKSSIEENKAAFDYLRTHQNEIEDAVGDTLLWNRADDYKASWISYDLKDVSIANEADWPRMAKFMAEWSKKYLDVILPVLEKCYGSHDPDDSKKETISYLSKRWAEKKTEEGIIQADLDHSNRSYTRFKTQQMSLVLPDIETLSDWGTYNHYFFEILNKTGHSAYIQMCLNSKGLTEEQKALCERMIELSHSRTSLNGWTWRTIFRSETVDFDEGLTEEEVFAKLDAALKDVLSKQEELLKKMKMSDNNLLQQIAAVKNSEQ</sequence>
<comment type="caution">
    <text evidence="4">The sequence shown here is derived from an EMBL/GenBank/DDBJ whole genome shotgun (WGS) entry which is preliminary data.</text>
</comment>
<dbReference type="InterPro" id="IPR025364">
    <property type="entry name" value="DUF4268"/>
</dbReference>
<dbReference type="Proteomes" id="UP000452141">
    <property type="component" value="Unassembled WGS sequence"/>
</dbReference>
<protein>
    <submittedName>
        <fullName evidence="4">DUF4268 domain-containing protein</fullName>
    </submittedName>
</protein>
<reference evidence="4 5" key="1">
    <citation type="submission" date="2019-08" db="EMBL/GenBank/DDBJ databases">
        <title>In-depth cultivation of the pig gut microbiome towards novel bacterial diversity and tailored functional studies.</title>
        <authorList>
            <person name="Wylensek D."/>
            <person name="Hitch T.C.A."/>
            <person name="Clavel T."/>
        </authorList>
    </citation>
    <scope>NUCLEOTIDE SEQUENCE [LARGE SCALE GENOMIC DNA]</scope>
    <source>
        <strain evidence="4 5">WCA-470BD-2E</strain>
    </source>
</reference>